<proteinExistence type="predicted"/>
<sequence>MPLWLYYTSPWPFVDIDDEVDPARIKDPDSHLPMSAEACVHAQTPGQEVCWCKYPQAFYPNWTPRQQKKSRIAKIIEKRKTDSSTIYYLDVMKDGMFISGGKRELRHKTLDEEWFYIQRTRSKRVQVRALFVSGLSGAALQMLGSKYNIEPFFFSSTIGWIPSRFQTHVVPHESDHITITLNFIRSIQNPTTAPPTPQSSVASTIYRVPRTAADLIIDTQAPLPLRSSNLLLLPDQLAVHMVRSPTANTIISLHPNTEHQTTRAEDLHTRVHLTGTSVYWSNIFRESPDPTFVFLSLLWYALYAWDEALEHLYNHLCFLEMEVLKTNDIEMTQELHVIRAHLLHFESLLQDFHKTVMFVKDTPNPQMQPVVDGVVDEEFEKVKERSASMMERECGNILLEIERLERSRQMQEKRLKNVMDLGFSSVNIEDSRRMKTLTEAAVKDSAAMKQIAYLTMAFMPASFVAAVFGMNVSEINPEGLMDLAHYVAVAIPLTIVTIWIIVAYQIQITESSIRDTDDSQAEPSSSHTFYGYGKRTADGGGNGVKVKELDMWDRLWWPVLLMSSIVDKIKRRRQRASKTRIQAVMHS</sequence>
<dbReference type="GO" id="GO:0015095">
    <property type="term" value="F:magnesium ion transmembrane transporter activity"/>
    <property type="evidence" value="ECO:0007669"/>
    <property type="project" value="TreeGrafter"/>
</dbReference>
<dbReference type="GO" id="GO:0050897">
    <property type="term" value="F:cobalt ion binding"/>
    <property type="evidence" value="ECO:0007669"/>
    <property type="project" value="TreeGrafter"/>
</dbReference>
<evidence type="ECO:0000256" key="4">
    <source>
        <dbReference type="ARBA" id="ARBA00023136"/>
    </source>
</evidence>
<dbReference type="Gene3D" id="1.20.58.340">
    <property type="entry name" value="Magnesium transport protein CorA, transmembrane region"/>
    <property type="match status" value="1"/>
</dbReference>
<protein>
    <submittedName>
        <fullName evidence="7">Uncharacterized protein</fullName>
    </submittedName>
</protein>
<comment type="caution">
    <text evidence="7">The sequence shown here is derived from an EMBL/GenBank/DDBJ whole genome shotgun (WGS) entry which is preliminary data.</text>
</comment>
<gene>
    <name evidence="7" type="ORF">D9613_010436</name>
</gene>
<dbReference type="InterPro" id="IPR045863">
    <property type="entry name" value="CorA_TM1_TM2"/>
</dbReference>
<evidence type="ECO:0000256" key="5">
    <source>
        <dbReference type="SAM" id="MobiDB-lite"/>
    </source>
</evidence>
<evidence type="ECO:0000256" key="6">
    <source>
        <dbReference type="SAM" id="Phobius"/>
    </source>
</evidence>
<evidence type="ECO:0000256" key="1">
    <source>
        <dbReference type="ARBA" id="ARBA00004651"/>
    </source>
</evidence>
<dbReference type="SUPFAM" id="SSF144083">
    <property type="entry name" value="Magnesium transport protein CorA, transmembrane region"/>
    <property type="match status" value="1"/>
</dbReference>
<accession>A0A8H4QFQ3</accession>
<dbReference type="AlphaFoldDB" id="A0A8H4QFQ3"/>
<keyword evidence="8" id="KW-1185">Reference proteome</keyword>
<feature type="transmembrane region" description="Helical" evidence="6">
    <location>
        <begin position="483"/>
        <end position="504"/>
    </location>
</feature>
<dbReference type="GO" id="GO:0000287">
    <property type="term" value="F:magnesium ion binding"/>
    <property type="evidence" value="ECO:0007669"/>
    <property type="project" value="TreeGrafter"/>
</dbReference>
<keyword evidence="4 6" id="KW-0472">Membrane</keyword>
<dbReference type="PANTHER" id="PTHR46494:SF1">
    <property type="entry name" value="CORA FAMILY METAL ION TRANSPORTER (EUROFUNG)"/>
    <property type="match status" value="1"/>
</dbReference>
<name>A0A8H4QFQ3_9AGAR</name>
<comment type="subcellular location">
    <subcellularLocation>
        <location evidence="1">Cell membrane</location>
        <topology evidence="1">Multi-pass membrane protein</topology>
    </subcellularLocation>
</comment>
<evidence type="ECO:0000256" key="3">
    <source>
        <dbReference type="ARBA" id="ARBA00022989"/>
    </source>
</evidence>
<evidence type="ECO:0000313" key="7">
    <source>
        <dbReference type="EMBL" id="KAF4609856.1"/>
    </source>
</evidence>
<dbReference type="Proteomes" id="UP000521872">
    <property type="component" value="Unassembled WGS sequence"/>
</dbReference>
<dbReference type="EMBL" id="JAACJL010000059">
    <property type="protein sequence ID" value="KAF4609856.1"/>
    <property type="molecule type" value="Genomic_DNA"/>
</dbReference>
<keyword evidence="2 6" id="KW-0812">Transmembrane</keyword>
<feature type="region of interest" description="Disordered" evidence="5">
    <location>
        <begin position="514"/>
        <end position="533"/>
    </location>
</feature>
<dbReference type="GO" id="GO:0015087">
    <property type="term" value="F:cobalt ion transmembrane transporter activity"/>
    <property type="evidence" value="ECO:0007669"/>
    <property type="project" value="TreeGrafter"/>
</dbReference>
<dbReference type="InterPro" id="IPR002523">
    <property type="entry name" value="MgTranspt_CorA/ZnTranspt_ZntB"/>
</dbReference>
<feature type="transmembrane region" description="Helical" evidence="6">
    <location>
        <begin position="451"/>
        <end position="471"/>
    </location>
</feature>
<evidence type="ECO:0000256" key="2">
    <source>
        <dbReference type="ARBA" id="ARBA00022692"/>
    </source>
</evidence>
<keyword evidence="3 6" id="KW-1133">Transmembrane helix</keyword>
<reference evidence="7 8" key="1">
    <citation type="submission" date="2019-12" db="EMBL/GenBank/DDBJ databases">
        <authorList>
            <person name="Floudas D."/>
            <person name="Bentzer J."/>
            <person name="Ahren D."/>
            <person name="Johansson T."/>
            <person name="Persson P."/>
            <person name="Tunlid A."/>
        </authorList>
    </citation>
    <scope>NUCLEOTIDE SEQUENCE [LARGE SCALE GENOMIC DNA]</scope>
    <source>
        <strain evidence="7 8">CBS 102.39</strain>
    </source>
</reference>
<evidence type="ECO:0000313" key="8">
    <source>
        <dbReference type="Proteomes" id="UP000521872"/>
    </source>
</evidence>
<dbReference type="PANTHER" id="PTHR46494">
    <property type="entry name" value="CORA FAMILY METAL ION TRANSPORTER (EUROFUNG)"/>
    <property type="match status" value="1"/>
</dbReference>
<organism evidence="7 8">
    <name type="scientific">Agrocybe pediades</name>
    <dbReference type="NCBI Taxonomy" id="84607"/>
    <lineage>
        <taxon>Eukaryota</taxon>
        <taxon>Fungi</taxon>
        <taxon>Dikarya</taxon>
        <taxon>Basidiomycota</taxon>
        <taxon>Agaricomycotina</taxon>
        <taxon>Agaricomycetes</taxon>
        <taxon>Agaricomycetidae</taxon>
        <taxon>Agaricales</taxon>
        <taxon>Agaricineae</taxon>
        <taxon>Strophariaceae</taxon>
        <taxon>Agrocybe</taxon>
    </lineage>
</organism>
<dbReference type="Pfam" id="PF01544">
    <property type="entry name" value="CorA"/>
    <property type="match status" value="1"/>
</dbReference>
<dbReference type="GO" id="GO:0005886">
    <property type="term" value="C:plasma membrane"/>
    <property type="evidence" value="ECO:0007669"/>
    <property type="project" value="UniProtKB-SubCell"/>
</dbReference>